<reference evidence="4 5" key="1">
    <citation type="journal article" date="2020" name="Phytopathology">
        <title>Genome Sequence Resources of Colletotrichum truncatum, C. plurivorum, C. musicola, and C. sojae: Four Species Pathogenic to Soybean (Glycine max).</title>
        <authorList>
            <person name="Rogerio F."/>
            <person name="Boufleur T.R."/>
            <person name="Ciampi-Guillardi M."/>
            <person name="Sukno S.A."/>
            <person name="Thon M.R."/>
            <person name="Massola Junior N.S."/>
            <person name="Baroncelli R."/>
        </authorList>
    </citation>
    <scope>NUCLEOTIDE SEQUENCE [LARGE SCALE GENOMIC DNA]</scope>
    <source>
        <strain evidence="4 5">LFN0009</strain>
    </source>
</reference>
<sequence>MSGAEVIGLVSGIIGIVDAIIKFHDAVQDAAGLPRAFREVANRMPLLKDTMRDVKRDLESEPDPELAAALKQALEGCMEKSQALEKIFQNVAVGPEASRSQRYFSAVRTFGKGRKLEELMSGIQADMQLLAANYTIKASTRVKVTDVIQDLEIPEESPRENPRVSVGNYGSGAQSIHAGKGDQNLNTGSGTQLSGSFQGPFHITTSK</sequence>
<protein>
    <recommendedName>
        <fullName evidence="6">NACHT-NTPase and P-loop NTPases N-terminal domain-containing protein</fullName>
    </recommendedName>
</protein>
<evidence type="ECO:0008006" key="6">
    <source>
        <dbReference type="Google" id="ProtNLM"/>
    </source>
</evidence>
<feature type="domain" description="NACHT-NTPase and P-loop NTPases N-terminal" evidence="3">
    <location>
        <begin position="10"/>
        <end position="130"/>
    </location>
</feature>
<evidence type="ECO:0000313" key="5">
    <source>
        <dbReference type="Proteomes" id="UP000652219"/>
    </source>
</evidence>
<evidence type="ECO:0000313" key="4">
    <source>
        <dbReference type="EMBL" id="KAF6789025.1"/>
    </source>
</evidence>
<dbReference type="InterPro" id="IPR031353">
    <property type="entry name" value="NACHT_sigma"/>
</dbReference>
<evidence type="ECO:0000259" key="2">
    <source>
        <dbReference type="Pfam" id="PF17106"/>
    </source>
</evidence>
<organism evidence="4 5">
    <name type="scientific">Colletotrichum sojae</name>
    <dbReference type="NCBI Taxonomy" id="2175907"/>
    <lineage>
        <taxon>Eukaryota</taxon>
        <taxon>Fungi</taxon>
        <taxon>Dikarya</taxon>
        <taxon>Ascomycota</taxon>
        <taxon>Pezizomycotina</taxon>
        <taxon>Sordariomycetes</taxon>
        <taxon>Hypocreomycetidae</taxon>
        <taxon>Glomerellales</taxon>
        <taxon>Glomerellaceae</taxon>
        <taxon>Colletotrichum</taxon>
        <taxon>Colletotrichum orchidearum species complex</taxon>
    </lineage>
</organism>
<evidence type="ECO:0000259" key="3">
    <source>
        <dbReference type="Pfam" id="PF17107"/>
    </source>
</evidence>
<dbReference type="Pfam" id="PF17107">
    <property type="entry name" value="SesA"/>
    <property type="match status" value="1"/>
</dbReference>
<keyword evidence="5" id="KW-1185">Reference proteome</keyword>
<dbReference type="Pfam" id="PF17106">
    <property type="entry name" value="NACHT_sigma"/>
    <property type="match status" value="1"/>
</dbReference>
<dbReference type="EMBL" id="WIGN01000546">
    <property type="protein sequence ID" value="KAF6789025.1"/>
    <property type="molecule type" value="Genomic_DNA"/>
</dbReference>
<comment type="caution">
    <text evidence="4">The sequence shown here is derived from an EMBL/GenBank/DDBJ whole genome shotgun (WGS) entry which is preliminary data.</text>
</comment>
<feature type="domain" description="NACHT-NTPase sigma" evidence="2">
    <location>
        <begin position="166"/>
        <end position="203"/>
    </location>
</feature>
<proteinExistence type="predicted"/>
<dbReference type="Proteomes" id="UP000652219">
    <property type="component" value="Unassembled WGS sequence"/>
</dbReference>
<name>A0A8H6MJK8_9PEZI</name>
<feature type="compositionally biased region" description="Polar residues" evidence="1">
    <location>
        <begin position="183"/>
        <end position="207"/>
    </location>
</feature>
<accession>A0A8H6MJK8</accession>
<feature type="region of interest" description="Disordered" evidence="1">
    <location>
        <begin position="153"/>
        <end position="207"/>
    </location>
</feature>
<evidence type="ECO:0000256" key="1">
    <source>
        <dbReference type="SAM" id="MobiDB-lite"/>
    </source>
</evidence>
<dbReference type="AlphaFoldDB" id="A0A8H6MJK8"/>
<dbReference type="InterPro" id="IPR031352">
    <property type="entry name" value="SesA"/>
</dbReference>
<gene>
    <name evidence="4" type="ORF">CSOJ01_14885</name>
</gene>